<evidence type="ECO:0000313" key="2">
    <source>
        <dbReference type="Proteomes" id="UP001060085"/>
    </source>
</evidence>
<protein>
    <submittedName>
        <fullName evidence="1">Uncharacterized protein</fullName>
    </submittedName>
</protein>
<dbReference type="Proteomes" id="UP001060085">
    <property type="component" value="Linkage Group LG03"/>
</dbReference>
<comment type="caution">
    <text evidence="1">The sequence shown here is derived from an EMBL/GenBank/DDBJ whole genome shotgun (WGS) entry which is preliminary data.</text>
</comment>
<name>A0ACC0BI03_CATRO</name>
<accession>A0ACC0BI03</accession>
<sequence length="235" mass="26032">MDCFKTLEGESTLARGRSTVDGLAQAVYIGHCIMLYCGSAALWKVRRDLKLRLVSGQTCLVPRDMQIPYPITVNLVEGLGVSQVRFIGVGTFFLFRNMSGSRSSNHADEAVSESSQNKQSKPIKEAIPRPEQATHRLYGEVEQEIKAELFLEKLNDIYDTLKYEDSMRVTFAAFRQRKFGGLGLLKLALAPLPPMEFAAAAKAATRTEMADQAVIQRKTAIGSTATPYKCHGQRP</sequence>
<evidence type="ECO:0000313" key="1">
    <source>
        <dbReference type="EMBL" id="KAI5672257.1"/>
    </source>
</evidence>
<proteinExistence type="predicted"/>
<dbReference type="EMBL" id="CM044703">
    <property type="protein sequence ID" value="KAI5672257.1"/>
    <property type="molecule type" value="Genomic_DNA"/>
</dbReference>
<reference evidence="2" key="1">
    <citation type="journal article" date="2023" name="Nat. Plants">
        <title>Single-cell RNA sequencing provides a high-resolution roadmap for understanding the multicellular compartmentation of specialized metabolism.</title>
        <authorList>
            <person name="Sun S."/>
            <person name="Shen X."/>
            <person name="Li Y."/>
            <person name="Li Y."/>
            <person name="Wang S."/>
            <person name="Li R."/>
            <person name="Zhang H."/>
            <person name="Shen G."/>
            <person name="Guo B."/>
            <person name="Wei J."/>
            <person name="Xu J."/>
            <person name="St-Pierre B."/>
            <person name="Chen S."/>
            <person name="Sun C."/>
        </authorList>
    </citation>
    <scope>NUCLEOTIDE SEQUENCE [LARGE SCALE GENOMIC DNA]</scope>
</reference>
<organism evidence="1 2">
    <name type="scientific">Catharanthus roseus</name>
    <name type="common">Madagascar periwinkle</name>
    <name type="synonym">Vinca rosea</name>
    <dbReference type="NCBI Taxonomy" id="4058"/>
    <lineage>
        <taxon>Eukaryota</taxon>
        <taxon>Viridiplantae</taxon>
        <taxon>Streptophyta</taxon>
        <taxon>Embryophyta</taxon>
        <taxon>Tracheophyta</taxon>
        <taxon>Spermatophyta</taxon>
        <taxon>Magnoliopsida</taxon>
        <taxon>eudicotyledons</taxon>
        <taxon>Gunneridae</taxon>
        <taxon>Pentapetalae</taxon>
        <taxon>asterids</taxon>
        <taxon>lamiids</taxon>
        <taxon>Gentianales</taxon>
        <taxon>Apocynaceae</taxon>
        <taxon>Rauvolfioideae</taxon>
        <taxon>Vinceae</taxon>
        <taxon>Catharanthinae</taxon>
        <taxon>Catharanthus</taxon>
    </lineage>
</organism>
<keyword evidence="2" id="KW-1185">Reference proteome</keyword>
<gene>
    <name evidence="1" type="ORF">M9H77_12621</name>
</gene>